<reference evidence="1 2" key="1">
    <citation type="journal article" date="2021" name="Hortic Res">
        <title>High-quality reference genome and annotation aids understanding of berry development for evergreen blueberry (Vaccinium darrowii).</title>
        <authorList>
            <person name="Yu J."/>
            <person name="Hulse-Kemp A.M."/>
            <person name="Babiker E."/>
            <person name="Staton M."/>
        </authorList>
    </citation>
    <scope>NUCLEOTIDE SEQUENCE [LARGE SCALE GENOMIC DNA]</scope>
    <source>
        <strain evidence="2">cv. NJ 8807/NJ 8810</strain>
        <tissue evidence="1">Young leaf</tissue>
    </source>
</reference>
<gene>
    <name evidence="1" type="ORF">Vadar_032466</name>
</gene>
<organism evidence="1 2">
    <name type="scientific">Vaccinium darrowii</name>
    <dbReference type="NCBI Taxonomy" id="229202"/>
    <lineage>
        <taxon>Eukaryota</taxon>
        <taxon>Viridiplantae</taxon>
        <taxon>Streptophyta</taxon>
        <taxon>Embryophyta</taxon>
        <taxon>Tracheophyta</taxon>
        <taxon>Spermatophyta</taxon>
        <taxon>Magnoliopsida</taxon>
        <taxon>eudicotyledons</taxon>
        <taxon>Gunneridae</taxon>
        <taxon>Pentapetalae</taxon>
        <taxon>asterids</taxon>
        <taxon>Ericales</taxon>
        <taxon>Ericaceae</taxon>
        <taxon>Vaccinioideae</taxon>
        <taxon>Vaccinieae</taxon>
        <taxon>Vaccinium</taxon>
    </lineage>
</organism>
<proteinExistence type="predicted"/>
<sequence>MIWRLSWKSLHLASRRTIKTPSLLSIDNLSSPIGCAINKLQYFYTATHCQPIQDTIILTPQLVQSTLQHCPSDLIALSFFFWCARQPDYFHDRAAFHHMANVLNRFLQQLPTVKQVIKKLEGVGFVSKPQTFLLLLRIFWHGGMNNLVFEAFEEMIYYGYTPNTYARNIVIDVLFKVGRVDVALRMLKETEEPNFLSFNIAISNLCKLNDLVNIKDVLRQMLRKGYYLNAGTYSMVMNCFCKVGRLAEALQLLALMISLGNTISLTVWSTLIDGFCKSGELVMAGYLLEKMVESGCSPNVVTCTALIKGFMESKMLGSALQILSTMESKGCSADLVLCNVLIDCLSKTGMYDDALDVFFSFPTRELVPDSYTLCSLMSAVCKSGQFDILPILIDGIAIQTDLVVCNYLLSYFCKAGHPTGAVEFYNDMIDRGFKPDGYSYAGLLSGLCGTGRIGDALNVYRAIVRNQYCLDPHIHTIIMDGLVRSGKFQRAFRLFREAVAEKYPLDVVSYTVAIRGLLRGGRAGEACGVYRQMKEVGITPNAYTYKMMLSGFCREADIIMVRQIVQEMVDAGIELDYHELYKVKNLLLKSRCSRLALKLFVEMCSSELVLDKAMGALLLKGLSLGVKVRINWVDVGEVDTSGSDDISDVVASVG</sequence>
<dbReference type="EMBL" id="CM037159">
    <property type="protein sequence ID" value="KAH7867359.1"/>
    <property type="molecule type" value="Genomic_DNA"/>
</dbReference>
<dbReference type="Proteomes" id="UP000828048">
    <property type="component" value="Chromosome 9"/>
</dbReference>
<keyword evidence="2" id="KW-1185">Reference proteome</keyword>
<accession>A0ACB7ZPF3</accession>
<name>A0ACB7ZPF3_9ERIC</name>
<evidence type="ECO:0000313" key="2">
    <source>
        <dbReference type="Proteomes" id="UP000828048"/>
    </source>
</evidence>
<evidence type="ECO:0000313" key="1">
    <source>
        <dbReference type="EMBL" id="KAH7867359.1"/>
    </source>
</evidence>
<comment type="caution">
    <text evidence="1">The sequence shown here is derived from an EMBL/GenBank/DDBJ whole genome shotgun (WGS) entry which is preliminary data.</text>
</comment>
<protein>
    <submittedName>
        <fullName evidence="1">Uncharacterized protein</fullName>
    </submittedName>
</protein>